<dbReference type="OrthoDB" id="3266865at2"/>
<gene>
    <name evidence="1" type="ORF">ER308_05640</name>
</gene>
<reference evidence="1 2" key="1">
    <citation type="submission" date="2019-01" db="EMBL/GenBank/DDBJ databases">
        <title>Egibacter rhizosphaerae EGI 80759T.</title>
        <authorList>
            <person name="Chen D.-D."/>
            <person name="Tian Y."/>
            <person name="Jiao J.-Y."/>
            <person name="Zhang X.-T."/>
            <person name="Zhang Y.-G."/>
            <person name="Zhang Y."/>
            <person name="Xiao M."/>
            <person name="Shu W.-S."/>
            <person name="Li W.-J."/>
        </authorList>
    </citation>
    <scope>NUCLEOTIDE SEQUENCE [LARGE SCALE GENOMIC DNA]</scope>
    <source>
        <strain evidence="1 2">EGI 80759</strain>
    </source>
</reference>
<dbReference type="InterPro" id="IPR032582">
    <property type="entry name" value="DUF4916"/>
</dbReference>
<dbReference type="EMBL" id="CP036402">
    <property type="protein sequence ID" value="QBI19076.1"/>
    <property type="molecule type" value="Genomic_DNA"/>
</dbReference>
<dbReference type="Gene3D" id="3.90.79.10">
    <property type="entry name" value="Nucleoside Triphosphate Pyrophosphohydrolase"/>
    <property type="match status" value="1"/>
</dbReference>
<proteinExistence type="predicted"/>
<keyword evidence="2" id="KW-1185">Reference proteome</keyword>
<evidence type="ECO:0000313" key="1">
    <source>
        <dbReference type="EMBL" id="QBI19076.1"/>
    </source>
</evidence>
<organism evidence="1 2">
    <name type="scientific">Egibacter rhizosphaerae</name>
    <dbReference type="NCBI Taxonomy" id="1670831"/>
    <lineage>
        <taxon>Bacteria</taxon>
        <taxon>Bacillati</taxon>
        <taxon>Actinomycetota</taxon>
        <taxon>Nitriliruptoria</taxon>
        <taxon>Egibacterales</taxon>
        <taxon>Egibacteraceae</taxon>
        <taxon>Egibacter</taxon>
    </lineage>
</organism>
<accession>A0A411YD14</accession>
<evidence type="ECO:0000313" key="2">
    <source>
        <dbReference type="Proteomes" id="UP000291469"/>
    </source>
</evidence>
<dbReference type="SUPFAM" id="SSF55811">
    <property type="entry name" value="Nudix"/>
    <property type="match status" value="1"/>
</dbReference>
<dbReference type="Proteomes" id="UP000291469">
    <property type="component" value="Chromosome"/>
</dbReference>
<name>A0A411YD14_9ACTN</name>
<dbReference type="KEGG" id="erz:ER308_05640"/>
<sequence length="178" mass="19576">MSSPTETVPVWLPTDELAHVRERVPMVYVDAVPVRVDHLGRVERVGLLLTSRPDGTISRAVVSGRVLYGETIRESLWRHLAKDLGSEAEPQLPASPAPFTVVEYFPDPQRSGFTDPRQHAVSLAYVVPVEGHCEPSQEALDLTWVTPDEAVSEGVQQEMTGGQDRIVRLALAHAGRLP</sequence>
<dbReference type="InterPro" id="IPR015797">
    <property type="entry name" value="NUDIX_hydrolase-like_dom_sf"/>
</dbReference>
<dbReference type="AlphaFoldDB" id="A0A411YD14"/>
<protein>
    <submittedName>
        <fullName evidence="1">DUF4916 domain-containing protein</fullName>
    </submittedName>
</protein>
<dbReference type="Pfam" id="PF16262">
    <property type="entry name" value="DUF4916"/>
    <property type="match status" value="1"/>
</dbReference>
<dbReference type="RefSeq" id="WP_131154073.1">
    <property type="nucleotide sequence ID" value="NZ_CP036402.1"/>
</dbReference>